<dbReference type="AlphaFoldDB" id="A0A0U2N2H0"/>
<dbReference type="Proteomes" id="UP000069030">
    <property type="component" value="Chromosome"/>
</dbReference>
<dbReference type="RefSeq" id="WP_006259630.1">
    <property type="nucleotide sequence ID" value="NZ_BCMQ01000005.1"/>
</dbReference>
<dbReference type="eggNOG" id="ENOG5032RMQ">
    <property type="taxonomic scope" value="Bacteria"/>
</dbReference>
<sequence length="110" mass="13649">MVIVCKYLVPKGYQGITLFPFIILRSAESKGDRYLLNHERIHLRQQIELLIVLFYLWYVLDFVWRYFQTKDVKKAYRKNLFEREAYQYEHNLDYLKTRRLYSFLRNNTNV</sequence>
<evidence type="ECO:0000313" key="1">
    <source>
        <dbReference type="EMBL" id="ALU25197.1"/>
    </source>
</evidence>
<accession>A0A0U2N2H0</accession>
<protein>
    <submittedName>
        <fullName evidence="1">Uncharacterized protein</fullName>
    </submittedName>
</protein>
<organism evidence="1 2">
    <name type="scientific">Myroides odoratimimus</name>
    <dbReference type="NCBI Taxonomy" id="76832"/>
    <lineage>
        <taxon>Bacteria</taxon>
        <taxon>Pseudomonadati</taxon>
        <taxon>Bacteroidota</taxon>
        <taxon>Flavobacteriia</taxon>
        <taxon>Flavobacteriales</taxon>
        <taxon>Flavobacteriaceae</taxon>
        <taxon>Myroides</taxon>
    </lineage>
</organism>
<name>A0A0U2N2H0_9FLAO</name>
<proteinExistence type="predicted"/>
<evidence type="ECO:0000313" key="2">
    <source>
        <dbReference type="Proteomes" id="UP000069030"/>
    </source>
</evidence>
<dbReference type="KEGG" id="mod:AS202_03060"/>
<dbReference type="EMBL" id="CP013690">
    <property type="protein sequence ID" value="ALU25197.1"/>
    <property type="molecule type" value="Genomic_DNA"/>
</dbReference>
<reference evidence="1 2" key="1">
    <citation type="journal article" date="2016" name="J. Zhejiang Univ. Sci. B">
        <title>Antibiotic resistance mechanisms of Myroides sp.</title>
        <authorList>
            <person name="Hu S."/>
            <person name="Yuan S."/>
            <person name="Qu H."/>
            <person name="Jiang T."/>
            <person name="Zhou Y."/>
            <person name="Wang M."/>
            <person name="Ming D."/>
        </authorList>
    </citation>
    <scope>NUCLEOTIDE SEQUENCE [LARGE SCALE GENOMIC DNA]</scope>
    <source>
        <strain evidence="1 2">PR63039</strain>
    </source>
</reference>
<gene>
    <name evidence="1" type="ORF">AS202_03060</name>
</gene>